<dbReference type="AlphaFoldDB" id="A0A7J3VS33"/>
<dbReference type="EMBL" id="DRXH01000044">
    <property type="protein sequence ID" value="HHM43895.1"/>
    <property type="molecule type" value="Genomic_DNA"/>
</dbReference>
<gene>
    <name evidence="2" type="ORF">ENM31_01170</name>
</gene>
<evidence type="ECO:0000256" key="1">
    <source>
        <dbReference type="SAM" id="MobiDB-lite"/>
    </source>
</evidence>
<evidence type="ECO:0000313" key="2">
    <source>
        <dbReference type="EMBL" id="HHM43895.1"/>
    </source>
</evidence>
<name>A0A7J3VS33_CALS0</name>
<protein>
    <submittedName>
        <fullName evidence="2">Uncharacterized protein</fullName>
    </submittedName>
</protein>
<feature type="region of interest" description="Disordered" evidence="1">
    <location>
        <begin position="45"/>
        <end position="66"/>
    </location>
</feature>
<accession>A0A7J3VS33</accession>
<reference evidence="2" key="1">
    <citation type="journal article" date="2020" name="mSystems">
        <title>Genome- and Community-Level Interaction Insights into Carbon Utilization and Element Cycling Functions of Hydrothermarchaeota in Hydrothermal Sediment.</title>
        <authorList>
            <person name="Zhou Z."/>
            <person name="Liu Y."/>
            <person name="Xu W."/>
            <person name="Pan J."/>
            <person name="Luo Z.H."/>
            <person name="Li M."/>
        </authorList>
    </citation>
    <scope>NUCLEOTIDE SEQUENCE [LARGE SCALE GENOMIC DNA]</scope>
    <source>
        <strain evidence="2">SpSt-1074</strain>
    </source>
</reference>
<comment type="caution">
    <text evidence="2">The sequence shown here is derived from an EMBL/GenBank/DDBJ whole genome shotgun (WGS) entry which is preliminary data.</text>
</comment>
<sequence length="66" mass="7718">MPKKSLSQKILEALELSKQLNKALNTLSPEIREIILKQIQARPRRRRRRARAARKMRRNVKEAASA</sequence>
<feature type="compositionally biased region" description="Basic residues" evidence="1">
    <location>
        <begin position="45"/>
        <end position="58"/>
    </location>
</feature>
<organism evidence="2">
    <name type="scientific">Caldiarchaeum subterraneum</name>
    <dbReference type="NCBI Taxonomy" id="311458"/>
    <lineage>
        <taxon>Archaea</taxon>
        <taxon>Nitrososphaerota</taxon>
        <taxon>Candidatus Caldarchaeales</taxon>
        <taxon>Candidatus Caldarchaeaceae</taxon>
        <taxon>Candidatus Caldarchaeum</taxon>
    </lineage>
</organism>
<proteinExistence type="predicted"/>